<comment type="caution">
    <text evidence="1">The sequence shown here is derived from an EMBL/GenBank/DDBJ whole genome shotgun (WGS) entry which is preliminary data.</text>
</comment>
<proteinExistence type="predicted"/>
<protein>
    <submittedName>
        <fullName evidence="1">Polyketide synthase</fullName>
    </submittedName>
</protein>
<evidence type="ECO:0000313" key="2">
    <source>
        <dbReference type="EMBL" id="KAL1239921.1"/>
    </source>
</evidence>
<organism evidence="1 3">
    <name type="scientific">Trichinella spiralis</name>
    <name type="common">Trichina worm</name>
    <dbReference type="NCBI Taxonomy" id="6334"/>
    <lineage>
        <taxon>Eukaryota</taxon>
        <taxon>Metazoa</taxon>
        <taxon>Ecdysozoa</taxon>
        <taxon>Nematoda</taxon>
        <taxon>Enoplea</taxon>
        <taxon>Dorylaimia</taxon>
        <taxon>Trichinellida</taxon>
        <taxon>Trichinellidae</taxon>
        <taxon>Trichinella</taxon>
    </lineage>
</organism>
<dbReference type="Proteomes" id="UP001558632">
    <property type="component" value="Unassembled WGS sequence"/>
</dbReference>
<dbReference type="EMBL" id="JBEUSY010000262">
    <property type="protein sequence ID" value="KAL1239921.1"/>
    <property type="molecule type" value="Genomic_DNA"/>
</dbReference>
<reference evidence="1" key="1">
    <citation type="submission" date="2024-06" db="EMBL/GenBank/DDBJ databases">
        <authorList>
            <person name="Korhonen P.K."/>
            <person name="La Rosa G."/>
            <person name="Gomez-Morales M.A."/>
            <person name="Tosini F."/>
            <person name="Sumanam S."/>
            <person name="Young N.D."/>
            <person name="Chang B.C."/>
            <person name="Gasser R.B."/>
        </authorList>
    </citation>
    <scope>NUCLEOTIDE SEQUENCE</scope>
    <source>
        <strain evidence="1">ISS534</strain>
    </source>
</reference>
<dbReference type="EMBL" id="JBEUSY010000547">
    <property type="protein sequence ID" value="KAL1227300.1"/>
    <property type="molecule type" value="Genomic_DNA"/>
</dbReference>
<keyword evidence="3" id="KW-1185">Reference proteome</keyword>
<sequence>MEIGVWTFSALNFIVFYNFKRTLLIASCCVSARAGITSRCCFISALLSIKGATRYYSSVGRPIFRCN</sequence>
<accession>A0ABR3K4W1</accession>
<gene>
    <name evidence="2" type="ORF">TSPI_01594</name>
    <name evidence="1" type="ORF">TSPI_07433</name>
</gene>
<evidence type="ECO:0000313" key="1">
    <source>
        <dbReference type="EMBL" id="KAL1227300.1"/>
    </source>
</evidence>
<evidence type="ECO:0000313" key="3">
    <source>
        <dbReference type="Proteomes" id="UP001558632"/>
    </source>
</evidence>
<name>A0ABR3K4W1_TRISP</name>
<reference evidence="1 3" key="2">
    <citation type="submission" date="2024-07" db="EMBL/GenBank/DDBJ databases">
        <title>Enhanced genomic and transcriptomic resources for Trichinella pseudospiralis and T. spiralis underpin the discovery of pronounced molecular differences between stages and species.</title>
        <authorList>
            <person name="Pasi K.K."/>
            <person name="La Rosa G."/>
            <person name="Gomez-Morales M.A."/>
            <person name="Tosini F."/>
            <person name="Sumanam S."/>
            <person name="Young N.D."/>
            <person name="Chang B.C."/>
            <person name="Robin G.B."/>
        </authorList>
    </citation>
    <scope>NUCLEOTIDE SEQUENCE [LARGE SCALE GENOMIC DNA]</scope>
    <source>
        <strain evidence="1">ISS534</strain>
    </source>
</reference>